<name>A0A2L2TVI4_9HYPO</name>
<proteinExistence type="predicted"/>
<protein>
    <submittedName>
        <fullName evidence="1">Uncharacterized protein</fullName>
    </submittedName>
</protein>
<accession>A0A2L2TVI4</accession>
<evidence type="ECO:0000313" key="2">
    <source>
        <dbReference type="Proteomes" id="UP000245910"/>
    </source>
</evidence>
<dbReference type="OrthoDB" id="5105085at2759"/>
<dbReference type="EMBL" id="LN649229">
    <property type="protein sequence ID" value="CEI65580.1"/>
    <property type="molecule type" value="Genomic_DNA"/>
</dbReference>
<dbReference type="AlphaFoldDB" id="A0A2L2TVI4"/>
<organism evidence="1 2">
    <name type="scientific">Fusarium venenatum</name>
    <dbReference type="NCBI Taxonomy" id="56646"/>
    <lineage>
        <taxon>Eukaryota</taxon>
        <taxon>Fungi</taxon>
        <taxon>Dikarya</taxon>
        <taxon>Ascomycota</taxon>
        <taxon>Pezizomycotina</taxon>
        <taxon>Sordariomycetes</taxon>
        <taxon>Hypocreomycetidae</taxon>
        <taxon>Hypocreales</taxon>
        <taxon>Nectriaceae</taxon>
        <taxon>Fusarium</taxon>
    </lineage>
</organism>
<sequence>MTPLNVAVPKLMAGVVVPTGIVAEQRTQATAALKDRIVAVLQKLQVGELVAMLVRHAAILQTGSHLETVTKTTTSWATETDTETVTTDGTTTVETVSTKETFVFVTVSRGATEEQQK</sequence>
<reference evidence="2" key="1">
    <citation type="submission" date="2014-10" db="EMBL/GenBank/DDBJ databases">
        <authorList>
            <person name="King R."/>
        </authorList>
    </citation>
    <scope>NUCLEOTIDE SEQUENCE [LARGE SCALE GENOMIC DNA]</scope>
    <source>
        <strain evidence="2">A3/5</strain>
    </source>
</reference>
<dbReference type="STRING" id="56646.A0A2L2TVI4"/>
<dbReference type="Proteomes" id="UP000245910">
    <property type="component" value="Chromosome I"/>
</dbReference>
<evidence type="ECO:0000313" key="1">
    <source>
        <dbReference type="EMBL" id="CEI65580.1"/>
    </source>
</evidence>
<keyword evidence="2" id="KW-1185">Reference proteome</keyword>